<dbReference type="InterPro" id="IPR036527">
    <property type="entry name" value="SCP2_sterol-bd_dom_sf"/>
</dbReference>
<gene>
    <name evidence="2" type="ORF">SAMN04488001_3104</name>
</gene>
<dbReference type="SUPFAM" id="SSF55718">
    <property type="entry name" value="SCP-like"/>
    <property type="match status" value="1"/>
</dbReference>
<organism evidence="2 3">
    <name type="scientific">Litoreibacter albidus</name>
    <dbReference type="NCBI Taxonomy" id="670155"/>
    <lineage>
        <taxon>Bacteria</taxon>
        <taxon>Pseudomonadati</taxon>
        <taxon>Pseudomonadota</taxon>
        <taxon>Alphaproteobacteria</taxon>
        <taxon>Rhodobacterales</taxon>
        <taxon>Roseobacteraceae</taxon>
        <taxon>Litoreibacter</taxon>
    </lineage>
</organism>
<dbReference type="EMBL" id="FNOI01000006">
    <property type="protein sequence ID" value="SDX38665.1"/>
    <property type="molecule type" value="Genomic_DNA"/>
</dbReference>
<dbReference type="InterPro" id="IPR003033">
    <property type="entry name" value="SCP2_sterol-bd_dom"/>
</dbReference>
<evidence type="ECO:0000259" key="1">
    <source>
        <dbReference type="Pfam" id="PF02036"/>
    </source>
</evidence>
<dbReference type="Pfam" id="PF02036">
    <property type="entry name" value="SCP2"/>
    <property type="match status" value="1"/>
</dbReference>
<protein>
    <submittedName>
        <fullName evidence="2">SCP-2 sterol transfer family protein</fullName>
    </submittedName>
</protein>
<evidence type="ECO:0000313" key="3">
    <source>
        <dbReference type="Proteomes" id="UP000199441"/>
    </source>
</evidence>
<sequence>MSTHLDALTALLDAKAKGAIKGTAKLVITDQGTVLLSETGAAPSDADAEADVTLKASEAVFRAILDGSQNPITAVMTGKLKVDGNQMRALKVSEVLTT</sequence>
<dbReference type="STRING" id="670155.SAMN04488001_3104"/>
<dbReference type="AlphaFoldDB" id="A0A1H3BA47"/>
<name>A0A1H3BA47_9RHOB</name>
<feature type="domain" description="SCP2" evidence="1">
    <location>
        <begin position="19"/>
        <end position="96"/>
    </location>
</feature>
<dbReference type="OrthoDB" id="9809312at2"/>
<keyword evidence="3" id="KW-1185">Reference proteome</keyword>
<accession>A0A1H3BA47</accession>
<reference evidence="3" key="1">
    <citation type="submission" date="2016-10" db="EMBL/GenBank/DDBJ databases">
        <authorList>
            <person name="Varghese N."/>
            <person name="Submissions S."/>
        </authorList>
    </citation>
    <scope>NUCLEOTIDE SEQUENCE [LARGE SCALE GENOMIC DNA]</scope>
    <source>
        <strain evidence="3">DSM 26922</strain>
    </source>
</reference>
<proteinExistence type="predicted"/>
<dbReference type="Gene3D" id="3.30.1050.10">
    <property type="entry name" value="SCP2 sterol-binding domain"/>
    <property type="match status" value="1"/>
</dbReference>
<dbReference type="RefSeq" id="WP_089947831.1">
    <property type="nucleotide sequence ID" value="NZ_FNOI01000006.1"/>
</dbReference>
<evidence type="ECO:0000313" key="2">
    <source>
        <dbReference type="EMBL" id="SDX38665.1"/>
    </source>
</evidence>
<dbReference type="Proteomes" id="UP000199441">
    <property type="component" value="Unassembled WGS sequence"/>
</dbReference>